<dbReference type="PANTHER" id="PTHR43649">
    <property type="entry name" value="ARABINOSE-BINDING PROTEIN-RELATED"/>
    <property type="match status" value="1"/>
</dbReference>
<protein>
    <submittedName>
        <fullName evidence="5">ABC transporter substrate-binding protein</fullName>
    </submittedName>
</protein>
<name>A0ABU2NT13_9ACTN</name>
<keyword evidence="2" id="KW-0813">Transport</keyword>
<dbReference type="Proteomes" id="UP001183414">
    <property type="component" value="Unassembled WGS sequence"/>
</dbReference>
<reference evidence="6" key="1">
    <citation type="submission" date="2023-07" db="EMBL/GenBank/DDBJ databases">
        <title>30 novel species of actinomycetes from the DSMZ collection.</title>
        <authorList>
            <person name="Nouioui I."/>
        </authorList>
    </citation>
    <scope>NUCLEOTIDE SEQUENCE [LARGE SCALE GENOMIC DNA]</scope>
    <source>
        <strain evidence="6">DSM 42041</strain>
    </source>
</reference>
<evidence type="ECO:0000256" key="1">
    <source>
        <dbReference type="ARBA" id="ARBA00008520"/>
    </source>
</evidence>
<proteinExistence type="inferred from homology"/>
<dbReference type="CDD" id="cd14750">
    <property type="entry name" value="PBP2_TMBP"/>
    <property type="match status" value="1"/>
</dbReference>
<dbReference type="PROSITE" id="PS51257">
    <property type="entry name" value="PROKAR_LIPOPROTEIN"/>
    <property type="match status" value="1"/>
</dbReference>
<gene>
    <name evidence="5" type="ORF">RM572_11250</name>
</gene>
<feature type="chain" id="PRO_5047218990" evidence="4">
    <location>
        <begin position="29"/>
        <end position="440"/>
    </location>
</feature>
<feature type="signal peptide" evidence="4">
    <location>
        <begin position="1"/>
        <end position="28"/>
    </location>
</feature>
<evidence type="ECO:0000313" key="5">
    <source>
        <dbReference type="EMBL" id="MDT0379343.1"/>
    </source>
</evidence>
<evidence type="ECO:0000256" key="4">
    <source>
        <dbReference type="SAM" id="SignalP"/>
    </source>
</evidence>
<keyword evidence="6" id="KW-1185">Reference proteome</keyword>
<dbReference type="Pfam" id="PF01547">
    <property type="entry name" value="SBP_bac_1"/>
    <property type="match status" value="1"/>
</dbReference>
<evidence type="ECO:0000256" key="3">
    <source>
        <dbReference type="ARBA" id="ARBA00022729"/>
    </source>
</evidence>
<dbReference type="SUPFAM" id="SSF53850">
    <property type="entry name" value="Periplasmic binding protein-like II"/>
    <property type="match status" value="1"/>
</dbReference>
<dbReference type="InterPro" id="IPR006059">
    <property type="entry name" value="SBP"/>
</dbReference>
<comment type="similarity">
    <text evidence="1">Belongs to the bacterial solute-binding protein 1 family.</text>
</comment>
<dbReference type="PANTHER" id="PTHR43649:SF34">
    <property type="entry name" value="ABC TRANSPORTER PERIPLASMIC-BINDING PROTEIN YCJN-RELATED"/>
    <property type="match status" value="1"/>
</dbReference>
<dbReference type="EMBL" id="JAVREQ010000008">
    <property type="protein sequence ID" value="MDT0379343.1"/>
    <property type="molecule type" value="Genomic_DNA"/>
</dbReference>
<evidence type="ECO:0000256" key="2">
    <source>
        <dbReference type="ARBA" id="ARBA00022448"/>
    </source>
</evidence>
<dbReference type="Gene3D" id="3.40.190.10">
    <property type="entry name" value="Periplasmic binding protein-like II"/>
    <property type="match status" value="2"/>
</dbReference>
<sequence length="440" mass="47640">MLPSQRPRRTVRKAAAATCAAVTALTMAGCGSGESDDASSSSGEYSGRGPITYVAGKDTSGYVQDMLDVWNKKHPDEKVTFVELPTDADAQRQQMIQNAETESDAYSVLSVDVVWNAEFAANRWIDELPADDFPTDKMLDPVVETGKYRDKLYSMPMASDGGLLYYRTDLLEKAGIEEPPSTWAQMKKDCAEIKKLPEAKGMSCYAGQFEKYEGLTVNFSEAVNSAGGEIVTDAGKPKVDSPEAAKGLDFLVESFKEGTVPKKAITFQEEDGRRAFQGGDLIFHRNWPYIHNLASADDGSSKVAGKFDVAPLPGLDGPGTSSLGGHNLALSSHAKNKATAVDFIKYFTSHSSAKKRLDIASIAPPYADLYDEKAMIEQSPYLPELKESILNAEPRPRVVNYGEATLAMQEQAYAALTGKKSTGEALAALQKELGKLTSAR</sequence>
<evidence type="ECO:0000313" key="6">
    <source>
        <dbReference type="Proteomes" id="UP001183414"/>
    </source>
</evidence>
<organism evidence="5 6">
    <name type="scientific">Streptomyces hazeniae</name>
    <dbReference type="NCBI Taxonomy" id="3075538"/>
    <lineage>
        <taxon>Bacteria</taxon>
        <taxon>Bacillati</taxon>
        <taxon>Actinomycetota</taxon>
        <taxon>Actinomycetes</taxon>
        <taxon>Kitasatosporales</taxon>
        <taxon>Streptomycetaceae</taxon>
        <taxon>Streptomyces</taxon>
    </lineage>
</organism>
<accession>A0ABU2NT13</accession>
<keyword evidence="3 4" id="KW-0732">Signal</keyword>
<dbReference type="InterPro" id="IPR050490">
    <property type="entry name" value="Bact_solute-bd_prot1"/>
</dbReference>
<dbReference type="RefSeq" id="WP_311673136.1">
    <property type="nucleotide sequence ID" value="NZ_JAVREQ010000008.1"/>
</dbReference>
<comment type="caution">
    <text evidence="5">The sequence shown here is derived from an EMBL/GenBank/DDBJ whole genome shotgun (WGS) entry which is preliminary data.</text>
</comment>